<name>A0A4S4FHB1_9MICO</name>
<dbReference type="Pfam" id="PF00126">
    <property type="entry name" value="HTH_1"/>
    <property type="match status" value="1"/>
</dbReference>
<dbReference type="SUPFAM" id="SSF53850">
    <property type="entry name" value="Periplasmic binding protein-like II"/>
    <property type="match status" value="1"/>
</dbReference>
<proteinExistence type="inferred from homology"/>
<reference evidence="6 7" key="1">
    <citation type="submission" date="2019-04" db="EMBL/GenBank/DDBJ databases">
        <authorList>
            <person name="Jiang L."/>
        </authorList>
    </citation>
    <scope>NUCLEOTIDE SEQUENCE [LARGE SCALE GENOMIC DNA]</scope>
    <source>
        <strain evidence="6 7">YIM 131853</strain>
    </source>
</reference>
<keyword evidence="3" id="KW-0238">DNA-binding</keyword>
<dbReference type="InterPro" id="IPR000847">
    <property type="entry name" value="LysR_HTH_N"/>
</dbReference>
<dbReference type="RefSeq" id="WP_136428845.1">
    <property type="nucleotide sequence ID" value="NZ_SSSM01000006.1"/>
</dbReference>
<organism evidence="6 7">
    <name type="scientific">Naasia lichenicola</name>
    <dbReference type="NCBI Taxonomy" id="2565933"/>
    <lineage>
        <taxon>Bacteria</taxon>
        <taxon>Bacillati</taxon>
        <taxon>Actinomycetota</taxon>
        <taxon>Actinomycetes</taxon>
        <taxon>Micrococcales</taxon>
        <taxon>Microbacteriaceae</taxon>
        <taxon>Naasia</taxon>
    </lineage>
</organism>
<evidence type="ECO:0000256" key="2">
    <source>
        <dbReference type="ARBA" id="ARBA00023015"/>
    </source>
</evidence>
<dbReference type="GO" id="GO:0003677">
    <property type="term" value="F:DNA binding"/>
    <property type="evidence" value="ECO:0007669"/>
    <property type="project" value="UniProtKB-KW"/>
</dbReference>
<dbReference type="AlphaFoldDB" id="A0A4S4FHB1"/>
<dbReference type="InterPro" id="IPR036390">
    <property type="entry name" value="WH_DNA-bd_sf"/>
</dbReference>
<keyword evidence="7" id="KW-1185">Reference proteome</keyword>
<comment type="similarity">
    <text evidence="1">Belongs to the LysR transcriptional regulatory family.</text>
</comment>
<keyword evidence="4" id="KW-0804">Transcription</keyword>
<dbReference type="PANTHER" id="PTHR30346">
    <property type="entry name" value="TRANSCRIPTIONAL DUAL REGULATOR HCAR-RELATED"/>
    <property type="match status" value="1"/>
</dbReference>
<sequence length="309" mass="33190">MDVRRLELLRELSERGSVAAVAIATHRTPSAVSQQLKVLEQEIGFALTERKGRGIQLTEAGRALARTATDIAVAISRAESLWNAYVEAPAGNVTLATFPTGGQMFLPGLIDAVAAVPGLTLTASDRDPNLAGFAALTNDYDLVLAHSPNGARAWRESGLTVVELMIEPLDVALPLGHPLAGHSYVTPTDLIGQSWIGVPLDFPFQQVLVELERISEEPPRVVQRFSDTRITEALVASGHGVAILPRFTAVLSPSIELRPLVGVVAERHICVLMRPDHAERPSVQLLVATLRAEAERILQGGAAAYVIDY</sequence>
<keyword evidence="2" id="KW-0805">Transcription regulation</keyword>
<dbReference type="GO" id="GO:0003700">
    <property type="term" value="F:DNA-binding transcription factor activity"/>
    <property type="evidence" value="ECO:0007669"/>
    <property type="project" value="InterPro"/>
</dbReference>
<evidence type="ECO:0000313" key="7">
    <source>
        <dbReference type="Proteomes" id="UP000309133"/>
    </source>
</evidence>
<evidence type="ECO:0000256" key="4">
    <source>
        <dbReference type="ARBA" id="ARBA00023163"/>
    </source>
</evidence>
<dbReference type="PROSITE" id="PS50931">
    <property type="entry name" value="HTH_LYSR"/>
    <property type="match status" value="1"/>
</dbReference>
<evidence type="ECO:0000313" key="6">
    <source>
        <dbReference type="EMBL" id="THG28485.1"/>
    </source>
</evidence>
<evidence type="ECO:0000256" key="1">
    <source>
        <dbReference type="ARBA" id="ARBA00009437"/>
    </source>
</evidence>
<dbReference type="InterPro" id="IPR036388">
    <property type="entry name" value="WH-like_DNA-bd_sf"/>
</dbReference>
<dbReference type="PANTHER" id="PTHR30346:SF29">
    <property type="entry name" value="LYSR SUBSTRATE-BINDING"/>
    <property type="match status" value="1"/>
</dbReference>
<dbReference type="Proteomes" id="UP000309133">
    <property type="component" value="Unassembled WGS sequence"/>
</dbReference>
<protein>
    <submittedName>
        <fullName evidence="6">LysR family transcriptional regulator</fullName>
    </submittedName>
</protein>
<comment type="caution">
    <text evidence="6">The sequence shown here is derived from an EMBL/GenBank/DDBJ whole genome shotgun (WGS) entry which is preliminary data.</text>
</comment>
<dbReference type="EMBL" id="SSSM01000006">
    <property type="protein sequence ID" value="THG28485.1"/>
    <property type="molecule type" value="Genomic_DNA"/>
</dbReference>
<accession>A0A4S4FHB1</accession>
<dbReference type="Gene3D" id="3.40.190.10">
    <property type="entry name" value="Periplasmic binding protein-like II"/>
    <property type="match status" value="2"/>
</dbReference>
<evidence type="ECO:0000259" key="5">
    <source>
        <dbReference type="PROSITE" id="PS50931"/>
    </source>
</evidence>
<dbReference type="GO" id="GO:0032993">
    <property type="term" value="C:protein-DNA complex"/>
    <property type="evidence" value="ECO:0007669"/>
    <property type="project" value="TreeGrafter"/>
</dbReference>
<evidence type="ECO:0000256" key="3">
    <source>
        <dbReference type="ARBA" id="ARBA00023125"/>
    </source>
</evidence>
<dbReference type="InterPro" id="IPR005119">
    <property type="entry name" value="LysR_subst-bd"/>
</dbReference>
<dbReference type="OrthoDB" id="4131546at2"/>
<dbReference type="Gene3D" id="1.10.10.10">
    <property type="entry name" value="Winged helix-like DNA-binding domain superfamily/Winged helix DNA-binding domain"/>
    <property type="match status" value="1"/>
</dbReference>
<gene>
    <name evidence="6" type="ORF">E6C64_16800</name>
</gene>
<dbReference type="SUPFAM" id="SSF46785">
    <property type="entry name" value="Winged helix' DNA-binding domain"/>
    <property type="match status" value="1"/>
</dbReference>
<dbReference type="Pfam" id="PF03466">
    <property type="entry name" value="LysR_substrate"/>
    <property type="match status" value="1"/>
</dbReference>
<feature type="domain" description="HTH lysR-type" evidence="5">
    <location>
        <begin position="1"/>
        <end position="58"/>
    </location>
</feature>